<organism evidence="1">
    <name type="scientific">marine sediment metagenome</name>
    <dbReference type="NCBI Taxonomy" id="412755"/>
    <lineage>
        <taxon>unclassified sequences</taxon>
        <taxon>metagenomes</taxon>
        <taxon>ecological metagenomes</taxon>
    </lineage>
</organism>
<accession>X1HZY4</accession>
<dbReference type="EMBL" id="BARU01027649">
    <property type="protein sequence ID" value="GAH75716.1"/>
    <property type="molecule type" value="Genomic_DNA"/>
</dbReference>
<evidence type="ECO:0000313" key="1">
    <source>
        <dbReference type="EMBL" id="GAH75716.1"/>
    </source>
</evidence>
<protein>
    <recommendedName>
        <fullName evidence="2">LamG-like jellyroll fold domain-containing protein</fullName>
    </recommendedName>
</protein>
<gene>
    <name evidence="1" type="ORF">S03H2_44243</name>
</gene>
<reference evidence="1" key="1">
    <citation type="journal article" date="2014" name="Front. Microbiol.">
        <title>High frequency of phylogenetically diverse reductive dehalogenase-homologous genes in deep subseafloor sedimentary metagenomes.</title>
        <authorList>
            <person name="Kawai M."/>
            <person name="Futagami T."/>
            <person name="Toyoda A."/>
            <person name="Takaki Y."/>
            <person name="Nishi S."/>
            <person name="Hori S."/>
            <person name="Arai W."/>
            <person name="Tsubouchi T."/>
            <person name="Morono Y."/>
            <person name="Uchiyama I."/>
            <person name="Ito T."/>
            <person name="Fujiyama A."/>
            <person name="Inagaki F."/>
            <person name="Takami H."/>
        </authorList>
    </citation>
    <scope>NUCLEOTIDE SEQUENCE</scope>
    <source>
        <strain evidence="1">Expedition CK06-06</strain>
    </source>
</reference>
<dbReference type="AlphaFoldDB" id="X1HZY4"/>
<dbReference type="InterPro" id="IPR013320">
    <property type="entry name" value="ConA-like_dom_sf"/>
</dbReference>
<feature type="non-terminal residue" evidence="1">
    <location>
        <position position="1"/>
    </location>
</feature>
<evidence type="ECO:0008006" key="2">
    <source>
        <dbReference type="Google" id="ProtNLM"/>
    </source>
</evidence>
<name>X1HZY4_9ZZZZ</name>
<dbReference type="SUPFAM" id="SSF49899">
    <property type="entry name" value="Concanavalin A-like lectins/glucanases"/>
    <property type="match status" value="1"/>
</dbReference>
<comment type="caution">
    <text evidence="1">The sequence shown here is derived from an EMBL/GenBank/DDBJ whole genome shotgun (WGS) entry which is preliminary data.</text>
</comment>
<dbReference type="Gene3D" id="2.60.120.200">
    <property type="match status" value="1"/>
</dbReference>
<sequence length="269" mass="29947">LSGNKVGFKTISSTLNTYFDDLYVMRAVADEPDIEFGDVSDYDSYFQSRFKQLVHKSTVDADVTLKFYHSTASPSADGDTPTCLYFDGSDDYVNCGNKTSLNPSADALSIEFLLYLTKSQDYKYILYKNEEYRVAVRNVNAKNEIQFSVYVGGAWRFNDVTVWPTGLALHAWHHISCVYDGIDIKVYVNGAEQAGTQAQVGDINNTANKLYLGFDGSSNYFKGFIDGLIGCDGILRTANFGCVFQSGPPPAEREDAMFLYYLDETTGLL</sequence>
<proteinExistence type="predicted"/>
<feature type="non-terminal residue" evidence="1">
    <location>
        <position position="269"/>
    </location>
</feature>
<dbReference type="Pfam" id="PF13385">
    <property type="entry name" value="Laminin_G_3"/>
    <property type="match status" value="1"/>
</dbReference>